<organism evidence="5 6">
    <name type="scientific">Saccoglossus kowalevskii</name>
    <name type="common">Acorn worm</name>
    <dbReference type="NCBI Taxonomy" id="10224"/>
    <lineage>
        <taxon>Eukaryota</taxon>
        <taxon>Metazoa</taxon>
        <taxon>Hemichordata</taxon>
        <taxon>Enteropneusta</taxon>
        <taxon>Harrimaniidae</taxon>
        <taxon>Saccoglossus</taxon>
    </lineage>
</organism>
<dbReference type="GeneID" id="100375098"/>
<evidence type="ECO:0000256" key="1">
    <source>
        <dbReference type="ARBA" id="ARBA00010617"/>
    </source>
</evidence>
<dbReference type="PROSITE" id="PS00086">
    <property type="entry name" value="CYTOCHROME_P450"/>
    <property type="match status" value="1"/>
</dbReference>
<dbReference type="Pfam" id="PF00067">
    <property type="entry name" value="p450"/>
    <property type="match status" value="2"/>
</dbReference>
<dbReference type="PANTHER" id="PTHR24286:SF252">
    <property type="entry name" value="CYTOCHROME P450 26B1"/>
    <property type="match status" value="1"/>
</dbReference>
<evidence type="ECO:0000313" key="5">
    <source>
        <dbReference type="Proteomes" id="UP000694865"/>
    </source>
</evidence>
<keyword evidence="5" id="KW-1185">Reference proteome</keyword>
<dbReference type="PANTHER" id="PTHR24286">
    <property type="entry name" value="CYTOCHROME P450 26"/>
    <property type="match status" value="1"/>
</dbReference>
<keyword evidence="4" id="KW-0349">Heme</keyword>
<dbReference type="Gene3D" id="1.10.630.10">
    <property type="entry name" value="Cytochrome P450"/>
    <property type="match status" value="1"/>
</dbReference>
<dbReference type="InterPro" id="IPR017972">
    <property type="entry name" value="Cyt_P450_CS"/>
</dbReference>
<dbReference type="InterPro" id="IPR001128">
    <property type="entry name" value="Cyt_P450"/>
</dbReference>
<dbReference type="SUPFAM" id="SSF48264">
    <property type="entry name" value="Cytochrome P450"/>
    <property type="match status" value="1"/>
</dbReference>
<keyword evidence="4" id="KW-0503">Monooxygenase</keyword>
<keyword evidence="4" id="KW-0560">Oxidoreductase</keyword>
<reference evidence="6" key="1">
    <citation type="submission" date="2025-08" db="UniProtKB">
        <authorList>
            <consortium name="RefSeq"/>
        </authorList>
    </citation>
    <scope>IDENTIFICATION</scope>
    <source>
        <tissue evidence="6">Testes</tissue>
    </source>
</reference>
<accession>A0ABM0GY19</accession>
<evidence type="ECO:0000256" key="3">
    <source>
        <dbReference type="ARBA" id="ARBA00023004"/>
    </source>
</evidence>
<dbReference type="InterPro" id="IPR036396">
    <property type="entry name" value="Cyt_P450_sf"/>
</dbReference>
<sequence length="435" mass="49997">MAHLKGHIGYPIIGDKSVEFYKDPIEFVNKRVNEFDEKIFQSRVLNTPTVFIASAEGVRQLLYEKSHNFEMGYRAFMYNLYGDNLLFSGHDEAHRIRSVLHHLFSGESVQQWDSLLEKLMNRNFDRLDSGCALPMYKVFKRFCTELSISIFLDVDIESSLELVQETTDLATTHWHGIISVPFSLKVPYWSSGFKKAIEAKNSLFEIICKRLVQTVDGDFLQQIKSAGFKDMTEAAHHVLLFISALVPKAMASLLTSFTILMAEKDYITHCEKACRDEQYLQYVLLEVQRLWPPFLGGRRLASQDCEIGGFKIPKGYAAAYITYSAQRDPKIFPDPDEFRPERWRTCNAGNENYLSCFGGGPRDCVGSSLMNRMLKTVCKYLLNHYSWLVPNGQDLTHKWLPVSRPKQQVMVVYELKSDLEQSSEFTEVDDPDIHS</sequence>
<comment type="similarity">
    <text evidence="1 4">Belongs to the cytochrome P450 family.</text>
</comment>
<name>A0ABM0GY19_SACKO</name>
<dbReference type="RefSeq" id="XP_002739892.1">
    <property type="nucleotide sequence ID" value="XM_002739846.2"/>
</dbReference>
<evidence type="ECO:0000313" key="6">
    <source>
        <dbReference type="RefSeq" id="XP_002739892.1"/>
    </source>
</evidence>
<gene>
    <name evidence="6" type="primary">LOC100375098</name>
</gene>
<keyword evidence="2 4" id="KW-0479">Metal-binding</keyword>
<dbReference type="InterPro" id="IPR002397">
    <property type="entry name" value="Cyt_P450_B"/>
</dbReference>
<evidence type="ECO:0000256" key="4">
    <source>
        <dbReference type="RuleBase" id="RU000461"/>
    </source>
</evidence>
<protein>
    <submittedName>
        <fullName evidence="6">Cytochrome P450 90A1-like</fullName>
    </submittedName>
</protein>
<dbReference type="PRINTS" id="PR00359">
    <property type="entry name" value="BP450"/>
</dbReference>
<evidence type="ECO:0000256" key="2">
    <source>
        <dbReference type="ARBA" id="ARBA00022723"/>
    </source>
</evidence>
<dbReference type="Proteomes" id="UP000694865">
    <property type="component" value="Unplaced"/>
</dbReference>
<proteinExistence type="inferred from homology"/>
<keyword evidence="3 4" id="KW-0408">Iron</keyword>